<keyword evidence="2" id="KW-1185">Reference proteome</keyword>
<evidence type="ECO:0000313" key="1">
    <source>
        <dbReference type="EMBL" id="GGS62705.1"/>
    </source>
</evidence>
<comment type="caution">
    <text evidence="1">The sequence shown here is derived from an EMBL/GenBank/DDBJ whole genome shotgun (WGS) entry which is preliminary data.</text>
</comment>
<dbReference type="Proteomes" id="UP000597853">
    <property type="component" value="Unassembled WGS sequence"/>
</dbReference>
<proteinExistence type="predicted"/>
<dbReference type="EMBL" id="BMTX01000017">
    <property type="protein sequence ID" value="GGS62705.1"/>
    <property type="molecule type" value="Genomic_DNA"/>
</dbReference>
<sequence length="96" mass="9985">MVASAGGRQFGLLDEDGSAAQEGVAAAVVEVQMAVHHHGDVVEADSGRRQCLLQRAAAWPVVRLGLGVRVADAGVEEDQSVAVSYEVGEDGFGPWL</sequence>
<reference evidence="2" key="1">
    <citation type="journal article" date="2019" name="Int. J. Syst. Evol. Microbiol.">
        <title>The Global Catalogue of Microorganisms (GCM) 10K type strain sequencing project: providing services to taxonomists for standard genome sequencing and annotation.</title>
        <authorList>
            <consortium name="The Broad Institute Genomics Platform"/>
            <consortium name="The Broad Institute Genome Sequencing Center for Infectious Disease"/>
            <person name="Wu L."/>
            <person name="Ma J."/>
        </authorList>
    </citation>
    <scope>NUCLEOTIDE SEQUENCE [LARGE SCALE GENOMIC DNA]</scope>
    <source>
        <strain evidence="2">JCM 4416</strain>
    </source>
</reference>
<accession>A0ABQ2TEW8</accession>
<name>A0ABQ2TEW8_STREZ</name>
<gene>
    <name evidence="1" type="ORF">GCM10010285_47570</name>
</gene>
<evidence type="ECO:0000313" key="2">
    <source>
        <dbReference type="Proteomes" id="UP000597853"/>
    </source>
</evidence>
<organism evidence="1 2">
    <name type="scientific">Streptomyces pseudogriseolus</name>
    <name type="common">Streptomyces gancidicus</name>
    <name type="synonym">Streptomyces rubiginosus</name>
    <dbReference type="NCBI Taxonomy" id="36817"/>
    <lineage>
        <taxon>Bacteria</taxon>
        <taxon>Bacillati</taxon>
        <taxon>Actinomycetota</taxon>
        <taxon>Actinomycetes</taxon>
        <taxon>Kitasatosporales</taxon>
        <taxon>Streptomycetaceae</taxon>
        <taxon>Streptomyces</taxon>
        <taxon>Streptomyces pseudogriseolus group</taxon>
    </lineage>
</organism>
<protein>
    <submittedName>
        <fullName evidence="1">Uncharacterized protein</fullName>
    </submittedName>
</protein>